<dbReference type="EMBL" id="MU842828">
    <property type="protein sequence ID" value="KAK2032759.1"/>
    <property type="molecule type" value="Genomic_DNA"/>
</dbReference>
<comment type="caution">
    <text evidence="2">The sequence shown here is derived from an EMBL/GenBank/DDBJ whole genome shotgun (WGS) entry which is preliminary data.</text>
</comment>
<accession>A0AAD9M4C8</accession>
<dbReference type="AlphaFoldDB" id="A0AAD9M4C8"/>
<gene>
    <name evidence="2" type="ORF">LX32DRAFT_170007</name>
</gene>
<evidence type="ECO:0000256" key="1">
    <source>
        <dbReference type="SAM" id="MobiDB-lite"/>
    </source>
</evidence>
<keyword evidence="3" id="KW-1185">Reference proteome</keyword>
<protein>
    <submittedName>
        <fullName evidence="2">Uncharacterized protein</fullName>
    </submittedName>
</protein>
<feature type="region of interest" description="Disordered" evidence="1">
    <location>
        <begin position="144"/>
        <end position="226"/>
    </location>
</feature>
<reference evidence="2" key="1">
    <citation type="submission" date="2021-06" db="EMBL/GenBank/DDBJ databases">
        <title>Comparative genomics, transcriptomics and evolutionary studies reveal genomic signatures of adaptation to plant cell wall in hemibiotrophic fungi.</title>
        <authorList>
            <consortium name="DOE Joint Genome Institute"/>
            <person name="Baroncelli R."/>
            <person name="Diaz J.F."/>
            <person name="Benocci T."/>
            <person name="Peng M."/>
            <person name="Battaglia E."/>
            <person name="Haridas S."/>
            <person name="Andreopoulos W."/>
            <person name="Labutti K."/>
            <person name="Pangilinan J."/>
            <person name="Floch G.L."/>
            <person name="Makela M.R."/>
            <person name="Henrissat B."/>
            <person name="Grigoriev I.V."/>
            <person name="Crouch J.A."/>
            <person name="De Vries R.P."/>
            <person name="Sukno S.A."/>
            <person name="Thon M.R."/>
        </authorList>
    </citation>
    <scope>NUCLEOTIDE SEQUENCE</scope>
    <source>
        <strain evidence="2">MAFF235873</strain>
    </source>
</reference>
<dbReference type="Proteomes" id="UP001232148">
    <property type="component" value="Unassembled WGS sequence"/>
</dbReference>
<organism evidence="2 3">
    <name type="scientific">Colletotrichum zoysiae</name>
    <dbReference type="NCBI Taxonomy" id="1216348"/>
    <lineage>
        <taxon>Eukaryota</taxon>
        <taxon>Fungi</taxon>
        <taxon>Dikarya</taxon>
        <taxon>Ascomycota</taxon>
        <taxon>Pezizomycotina</taxon>
        <taxon>Sordariomycetes</taxon>
        <taxon>Hypocreomycetidae</taxon>
        <taxon>Glomerellales</taxon>
        <taxon>Glomerellaceae</taxon>
        <taxon>Colletotrichum</taxon>
        <taxon>Colletotrichum graminicola species complex</taxon>
    </lineage>
</organism>
<feature type="compositionally biased region" description="Basic and acidic residues" evidence="1">
    <location>
        <begin position="161"/>
        <end position="171"/>
    </location>
</feature>
<name>A0AAD9M4C8_9PEZI</name>
<sequence>MTPRSRDCFRKPADSTTLPPFRLGLAPIGKESSFNATITSSGDALDVMVGRSFHGGGGGCSTARRMTLLAKGSGSAGTDAPTQRRWVVRVRSSSRPYSFITLFPAIDRQAISKWAKNAVRRIGTRPGTLLVLAEAAPTVLVARANKQTRPPVSPGSPLTEPQKKNKEEKKVCIVCSPPGSSSSSSKYRVSRRRRATWPRQALRSGAGVRNPAARASPISPPSPSTITASIPLRLGGVDYVGMRAIPTPFGPLARHWHTICGRVRRDRCRGGGGTEACAAR</sequence>
<evidence type="ECO:0000313" key="3">
    <source>
        <dbReference type="Proteomes" id="UP001232148"/>
    </source>
</evidence>
<proteinExistence type="predicted"/>
<evidence type="ECO:0000313" key="2">
    <source>
        <dbReference type="EMBL" id="KAK2032759.1"/>
    </source>
</evidence>